<evidence type="ECO:0000256" key="2">
    <source>
        <dbReference type="SAM" id="SignalP"/>
    </source>
</evidence>
<evidence type="ECO:0000313" key="3">
    <source>
        <dbReference type="EMBL" id="WPL15731.1"/>
    </source>
</evidence>
<feature type="compositionally biased region" description="Basic and acidic residues" evidence="1">
    <location>
        <begin position="152"/>
        <end position="162"/>
    </location>
</feature>
<feature type="chain" id="PRO_5046095278" evidence="2">
    <location>
        <begin position="22"/>
        <end position="162"/>
    </location>
</feature>
<evidence type="ECO:0000313" key="4">
    <source>
        <dbReference type="Proteomes" id="UP001432180"/>
    </source>
</evidence>
<organism evidence="3 4">
    <name type="scientific">Thiorhodovibrio winogradskyi</name>
    <dbReference type="NCBI Taxonomy" id="77007"/>
    <lineage>
        <taxon>Bacteria</taxon>
        <taxon>Pseudomonadati</taxon>
        <taxon>Pseudomonadota</taxon>
        <taxon>Gammaproteobacteria</taxon>
        <taxon>Chromatiales</taxon>
        <taxon>Chromatiaceae</taxon>
        <taxon>Thiorhodovibrio</taxon>
    </lineage>
</organism>
<keyword evidence="2" id="KW-0732">Signal</keyword>
<feature type="signal peptide" evidence="2">
    <location>
        <begin position="1"/>
        <end position="21"/>
    </location>
</feature>
<feature type="region of interest" description="Disordered" evidence="1">
    <location>
        <begin position="50"/>
        <end position="96"/>
    </location>
</feature>
<proteinExistence type="predicted"/>
<feature type="compositionally biased region" description="Polar residues" evidence="1">
    <location>
        <begin position="135"/>
        <end position="144"/>
    </location>
</feature>
<dbReference type="Pfam" id="PF09676">
    <property type="entry name" value="TraV"/>
    <property type="match status" value="1"/>
</dbReference>
<name>A0ABZ0S6D6_9GAMM</name>
<sequence length="162" mass="17044">MIRVRQSRHVALVLVSAAALSGCITPSPRPSDASAPVIVAGQGVVLDTRSHTAGSERAPGRAANKLPDNEPAAANAEQSTASKIAAESTPTPTRGPAQVLRIWIAPWEDSAGNLHGASHVFTEVVPRRWQLASATETATSTVLTPLQIEPRQVSRPEPSRKP</sequence>
<gene>
    <name evidence="3" type="ORF">Thiowin_00648</name>
</gene>
<reference evidence="3 4" key="1">
    <citation type="journal article" date="2023" name="Microorganisms">
        <title>Thiorhodovibrio frisius and Trv. litoralis spp. nov., Two Novel Members from a Clade of Fastidious Purple Sulfur Bacteria That Exhibit Unique Red-Shifted Light-Harvesting Capabilities.</title>
        <authorList>
            <person name="Methner A."/>
            <person name="Kuzyk S.B."/>
            <person name="Petersen J."/>
            <person name="Bauer S."/>
            <person name="Brinkmann H."/>
            <person name="Sichau K."/>
            <person name="Wanner G."/>
            <person name="Wolf J."/>
            <person name="Neumann-Schaal M."/>
            <person name="Henke P."/>
            <person name="Tank M."/>
            <person name="Sproer C."/>
            <person name="Bunk B."/>
            <person name="Overmann J."/>
        </authorList>
    </citation>
    <scope>NUCLEOTIDE SEQUENCE [LARGE SCALE GENOMIC DNA]</scope>
    <source>
        <strain evidence="3 4">DSM 6702</strain>
    </source>
</reference>
<dbReference type="PROSITE" id="PS51257">
    <property type="entry name" value="PROKAR_LIPOPROTEIN"/>
    <property type="match status" value="1"/>
</dbReference>
<dbReference type="InterPro" id="IPR014118">
    <property type="entry name" value="T4SS_TraV"/>
</dbReference>
<accession>A0ABZ0S6D6</accession>
<dbReference type="EMBL" id="CP121472">
    <property type="protein sequence ID" value="WPL15731.1"/>
    <property type="molecule type" value="Genomic_DNA"/>
</dbReference>
<dbReference type="Proteomes" id="UP001432180">
    <property type="component" value="Chromosome"/>
</dbReference>
<feature type="compositionally biased region" description="Polar residues" evidence="1">
    <location>
        <begin position="76"/>
        <end position="92"/>
    </location>
</feature>
<keyword evidence="4" id="KW-1185">Reference proteome</keyword>
<feature type="region of interest" description="Disordered" evidence="1">
    <location>
        <begin position="135"/>
        <end position="162"/>
    </location>
</feature>
<evidence type="ECO:0000256" key="1">
    <source>
        <dbReference type="SAM" id="MobiDB-lite"/>
    </source>
</evidence>
<protein>
    <submittedName>
        <fullName evidence="3">Conjugal transfer protein TraV</fullName>
    </submittedName>
</protein>
<dbReference type="RefSeq" id="WP_328986286.1">
    <property type="nucleotide sequence ID" value="NZ_CP121472.1"/>
</dbReference>